<evidence type="ECO:0000313" key="2">
    <source>
        <dbReference type="Proteomes" id="UP000449547"/>
    </source>
</evidence>
<keyword evidence="2" id="KW-1185">Reference proteome</keyword>
<dbReference type="Proteomes" id="UP000449547">
    <property type="component" value="Unassembled WGS sequence"/>
</dbReference>
<comment type="caution">
    <text evidence="1">The sequence shown here is derived from an EMBL/GenBank/DDBJ whole genome shotgun (WGS) entry which is preliminary data.</text>
</comment>
<dbReference type="AlphaFoldDB" id="A0A642USS2"/>
<dbReference type="RefSeq" id="XP_034013346.1">
    <property type="nucleotide sequence ID" value="XM_034154397.1"/>
</dbReference>
<dbReference type="EMBL" id="SWFT01000053">
    <property type="protein sequence ID" value="KAA8904736.1"/>
    <property type="molecule type" value="Genomic_DNA"/>
</dbReference>
<dbReference type="GeneID" id="54780465"/>
<accession>A0A642USS2</accession>
<reference evidence="1 2" key="1">
    <citation type="submission" date="2019-07" db="EMBL/GenBank/DDBJ databases">
        <title>Genome assembly of two rare yeast pathogens: Diutina rugosa and Trichomonascus ciferrii.</title>
        <authorList>
            <person name="Mixao V."/>
            <person name="Saus E."/>
            <person name="Hansen A."/>
            <person name="Lass-Flor C."/>
            <person name="Gabaldon T."/>
        </authorList>
    </citation>
    <scope>NUCLEOTIDE SEQUENCE [LARGE SCALE GENOMIC DNA]</scope>
    <source>
        <strain evidence="1 2">CBS 613</strain>
    </source>
</reference>
<proteinExistence type="predicted"/>
<sequence length="111" mass="12996">MRCKLDPENFEEGSVELTLSTGAIGSDRSDEEHHRVAEFISYMATRDLDTYPFKCLHQVDLVVHEDYRKKVVEMAARMARKDDTNIMTFDTFISGEEEWFDDELFDLVNDH</sequence>
<name>A0A642USS2_DIURU</name>
<evidence type="ECO:0000313" key="1">
    <source>
        <dbReference type="EMBL" id="KAA8904736.1"/>
    </source>
</evidence>
<protein>
    <submittedName>
        <fullName evidence="1">Uncharacterized protein</fullName>
    </submittedName>
</protein>
<gene>
    <name evidence="1" type="ORF">DIURU_001812</name>
</gene>
<organism evidence="1 2">
    <name type="scientific">Diutina rugosa</name>
    <name type="common">Yeast</name>
    <name type="synonym">Candida rugosa</name>
    <dbReference type="NCBI Taxonomy" id="5481"/>
    <lineage>
        <taxon>Eukaryota</taxon>
        <taxon>Fungi</taxon>
        <taxon>Dikarya</taxon>
        <taxon>Ascomycota</taxon>
        <taxon>Saccharomycotina</taxon>
        <taxon>Pichiomycetes</taxon>
        <taxon>Debaryomycetaceae</taxon>
        <taxon>Diutina</taxon>
    </lineage>
</organism>
<dbReference type="VEuPathDB" id="FungiDB:DIURU_001812"/>